<keyword evidence="1" id="KW-0472">Membrane</keyword>
<evidence type="ECO:0000313" key="3">
    <source>
        <dbReference type="Proteomes" id="UP000823201"/>
    </source>
</evidence>
<proteinExistence type="predicted"/>
<protein>
    <recommendedName>
        <fullName evidence="4">L-lactate permease</fullName>
    </recommendedName>
</protein>
<evidence type="ECO:0000313" key="2">
    <source>
        <dbReference type="EMBL" id="MBM7659124.1"/>
    </source>
</evidence>
<accession>A0ABS2QDA5</accession>
<gene>
    <name evidence="2" type="ORF">JOC27_002619</name>
</gene>
<dbReference type="EMBL" id="JAFBEV010000036">
    <property type="protein sequence ID" value="MBM7659124.1"/>
    <property type="molecule type" value="Genomic_DNA"/>
</dbReference>
<dbReference type="RefSeq" id="WP_205007666.1">
    <property type="nucleotide sequence ID" value="NZ_CBCRXA010000035.1"/>
</dbReference>
<reference evidence="2 3" key="1">
    <citation type="submission" date="2021-01" db="EMBL/GenBank/DDBJ databases">
        <title>Genomic Encyclopedia of Type Strains, Phase IV (KMG-IV): sequencing the most valuable type-strain genomes for metagenomic binning, comparative biology and taxonomic classification.</title>
        <authorList>
            <person name="Goeker M."/>
        </authorList>
    </citation>
    <scope>NUCLEOTIDE SEQUENCE [LARGE SCALE GENOMIC DNA]</scope>
    <source>
        <strain evidence="2 3">DSM 100968</strain>
    </source>
</reference>
<organism evidence="2 3">
    <name type="scientific">Sporolactobacillus spathodeae</name>
    <dbReference type="NCBI Taxonomy" id="1465502"/>
    <lineage>
        <taxon>Bacteria</taxon>
        <taxon>Bacillati</taxon>
        <taxon>Bacillota</taxon>
        <taxon>Bacilli</taxon>
        <taxon>Bacillales</taxon>
        <taxon>Sporolactobacillaceae</taxon>
        <taxon>Sporolactobacillus</taxon>
    </lineage>
</organism>
<keyword evidence="1" id="KW-1133">Transmembrane helix</keyword>
<comment type="caution">
    <text evidence="2">The sequence shown here is derived from an EMBL/GenBank/DDBJ whole genome shotgun (WGS) entry which is preliminary data.</text>
</comment>
<name>A0ABS2QDA5_9BACL</name>
<sequence>MQSFKAPEAATVMGTNDVMVQKNLQMNRRLIVTRLVLILSIIINVKLIFG</sequence>
<keyword evidence="3" id="KW-1185">Reference proteome</keyword>
<evidence type="ECO:0000256" key="1">
    <source>
        <dbReference type="SAM" id="Phobius"/>
    </source>
</evidence>
<evidence type="ECO:0008006" key="4">
    <source>
        <dbReference type="Google" id="ProtNLM"/>
    </source>
</evidence>
<dbReference type="Proteomes" id="UP000823201">
    <property type="component" value="Unassembled WGS sequence"/>
</dbReference>
<keyword evidence="1" id="KW-0812">Transmembrane</keyword>
<feature type="transmembrane region" description="Helical" evidence="1">
    <location>
        <begin position="31"/>
        <end position="49"/>
    </location>
</feature>